<evidence type="ECO:0000256" key="2">
    <source>
        <dbReference type="SAM" id="MobiDB-lite"/>
    </source>
</evidence>
<evidence type="ECO:0000313" key="4">
    <source>
        <dbReference type="Proteomes" id="UP000037035"/>
    </source>
</evidence>
<feature type="region of interest" description="Disordered" evidence="2">
    <location>
        <begin position="683"/>
        <end position="722"/>
    </location>
</feature>
<keyword evidence="4" id="KW-1185">Reference proteome</keyword>
<dbReference type="InterPro" id="IPR028245">
    <property type="entry name" value="PIL1/LSP1"/>
</dbReference>
<dbReference type="OrthoDB" id="2507342at2759"/>
<dbReference type="GO" id="GO:0070941">
    <property type="term" value="P:eisosome assembly"/>
    <property type="evidence" value="ECO:0007669"/>
    <property type="project" value="TreeGrafter"/>
</dbReference>
<feature type="region of interest" description="Disordered" evidence="2">
    <location>
        <begin position="366"/>
        <end position="400"/>
    </location>
</feature>
<name>A0A0L6VGW2_9BASI</name>
<feature type="region of interest" description="Disordered" evidence="2">
    <location>
        <begin position="476"/>
        <end position="579"/>
    </location>
</feature>
<keyword evidence="1" id="KW-0175">Coiled coil</keyword>
<protein>
    <submittedName>
        <fullName evidence="3">Uncharacterized protein</fullName>
    </submittedName>
</protein>
<proteinExistence type="predicted"/>
<comment type="caution">
    <text evidence="3">The sequence shown here is derived from an EMBL/GenBank/DDBJ whole genome shotgun (WGS) entry which is preliminary data.</text>
</comment>
<dbReference type="GO" id="GO:0036286">
    <property type="term" value="C:eisosome filament"/>
    <property type="evidence" value="ECO:0007669"/>
    <property type="project" value="TreeGrafter"/>
</dbReference>
<feature type="compositionally biased region" description="Polar residues" evidence="2">
    <location>
        <begin position="277"/>
        <end position="286"/>
    </location>
</feature>
<accession>A0A0L6VGW2</accession>
<dbReference type="GO" id="GO:0005886">
    <property type="term" value="C:plasma membrane"/>
    <property type="evidence" value="ECO:0007669"/>
    <property type="project" value="TreeGrafter"/>
</dbReference>
<dbReference type="Proteomes" id="UP000037035">
    <property type="component" value="Unassembled WGS sequence"/>
</dbReference>
<feature type="compositionally biased region" description="Low complexity" evidence="2">
    <location>
        <begin position="525"/>
        <end position="542"/>
    </location>
</feature>
<evidence type="ECO:0000256" key="1">
    <source>
        <dbReference type="SAM" id="Coils"/>
    </source>
</evidence>
<organism evidence="3 4">
    <name type="scientific">Puccinia sorghi</name>
    <dbReference type="NCBI Taxonomy" id="27349"/>
    <lineage>
        <taxon>Eukaryota</taxon>
        <taxon>Fungi</taxon>
        <taxon>Dikarya</taxon>
        <taxon>Basidiomycota</taxon>
        <taxon>Pucciniomycotina</taxon>
        <taxon>Pucciniomycetes</taxon>
        <taxon>Pucciniales</taxon>
        <taxon>Pucciniaceae</taxon>
        <taxon>Puccinia</taxon>
    </lineage>
</organism>
<dbReference type="GO" id="GO:0008289">
    <property type="term" value="F:lipid binding"/>
    <property type="evidence" value="ECO:0007669"/>
    <property type="project" value="TreeGrafter"/>
</dbReference>
<dbReference type="PANTHER" id="PTHR31962:SF1">
    <property type="entry name" value="SPHINGOLIPID LONG CHAIN BASE-RESPONSIVE PROTEIN PIL1"/>
    <property type="match status" value="1"/>
</dbReference>
<feature type="compositionally biased region" description="Polar residues" evidence="2">
    <location>
        <begin position="231"/>
        <end position="268"/>
    </location>
</feature>
<dbReference type="InterPro" id="IPR027267">
    <property type="entry name" value="AH/BAR_dom_sf"/>
</dbReference>
<dbReference type="Gene3D" id="1.20.1270.60">
    <property type="entry name" value="Arfaptin homology (AH) domain/BAR domain"/>
    <property type="match status" value="1"/>
</dbReference>
<feature type="region of interest" description="Disordered" evidence="2">
    <location>
        <begin position="207"/>
        <end position="295"/>
    </location>
</feature>
<dbReference type="STRING" id="27349.A0A0L6VGW2"/>
<dbReference type="VEuPathDB" id="FungiDB:VP01_1635g3"/>
<feature type="region of interest" description="Disordered" evidence="2">
    <location>
        <begin position="423"/>
        <end position="462"/>
    </location>
</feature>
<dbReference type="AlphaFoldDB" id="A0A0L6VGW2"/>
<feature type="coiled-coil region" evidence="1">
    <location>
        <begin position="106"/>
        <end position="162"/>
    </location>
</feature>
<feature type="compositionally biased region" description="Acidic residues" evidence="2">
    <location>
        <begin position="212"/>
        <end position="223"/>
    </location>
</feature>
<dbReference type="EMBL" id="LAVV01006432">
    <property type="protein sequence ID" value="KNZ59969.1"/>
    <property type="molecule type" value="Genomic_DNA"/>
</dbReference>
<reference evidence="3 4" key="1">
    <citation type="submission" date="2015-08" db="EMBL/GenBank/DDBJ databases">
        <title>Next Generation Sequencing and Analysis of the Genome of Puccinia sorghi L Schw, the Causal Agent of Maize Common Rust.</title>
        <authorList>
            <person name="Rochi L."/>
            <person name="Burguener G."/>
            <person name="Darino M."/>
            <person name="Turjanski A."/>
            <person name="Kreff E."/>
            <person name="Dieguez M.J."/>
            <person name="Sacco F."/>
        </authorList>
    </citation>
    <scope>NUCLEOTIDE SEQUENCE [LARGE SCALE GENOMIC DNA]</scope>
    <source>
        <strain evidence="3 4">RO10H11247</strain>
    </source>
</reference>
<sequence length="722" mass="80636">MLYCTDPAYLVNRSSTSTASKTLQELIQVERTHEASFRAWNLQFLAANEAINSWALADSADDRIIDVLSQVSRLLSKSVKAQNQYAFALADYRGCLKEIMIKESHLRHTKREREILLKRLLKLNKQVTITNPANSLNLQIKLDDAKRELSICQKNLKTASDSLFNAKQYALREALKLKLTRFERLGHTIKLNAAQAIQLLAQHDPIDSDLSSADDESDFESCDEDPKLDDNPNNPISDSTSNDQQPTDKTPLTQSQQPAFHQAQSPVRTASPGILKTVSNSNNQSRGLPVSGAVKRAPAKIIVKRRPSPRFKKRASHLALSVQSKPLTAFPHLTDRTSQLRPRHVRKRSQSLNLEVGLTPQHYRTTRSVQHVRKGSLGRPYHSANGSSQANIGSLPPSSIHKTRDSLNSFRLFSRGMFSKFGVKGKRKDESQPPNQSHGSYSSQSNQTHPQPGSGALGVATSHREASLWPTIEPLSLYSDSEDSGSDDCSSSQGDDELETAELADRVSGLGRPALRNRPVGAAGGSSESGPSRSAPRPGSWGTPTTYSGARRRNRPLSQLRGRTDSEADGSAVSDGLERHQLVGYLPSDERHNDARRQREHRKAVETLTRNLGQVKPVRRTDAADHPAIAVNPHGTREVEVIDRHSDKENQPAHSDHNLIQYDSDYDLSEDDEAHHQHLHVDDSMPMSDQLHHQHQQLEQIQHRLLLQRQQQEEQEEHRQQQ</sequence>
<gene>
    <name evidence="3" type="ORF">VP01_1635g3</name>
</gene>
<evidence type="ECO:0000313" key="3">
    <source>
        <dbReference type="EMBL" id="KNZ59969.1"/>
    </source>
</evidence>
<dbReference type="PANTHER" id="PTHR31962">
    <property type="entry name" value="SPHINGOLIPID LONG CHAIN BASE-RESPONSIVE PROTEIN PIL1"/>
    <property type="match status" value="1"/>
</dbReference>
<feature type="compositionally biased region" description="Polar residues" evidence="2">
    <location>
        <begin position="432"/>
        <end position="451"/>
    </location>
</feature>
<dbReference type="GO" id="GO:0006897">
    <property type="term" value="P:endocytosis"/>
    <property type="evidence" value="ECO:0007669"/>
    <property type="project" value="TreeGrafter"/>
</dbReference>
<feature type="compositionally biased region" description="Low complexity" evidence="2">
    <location>
        <begin position="697"/>
        <end position="710"/>
    </location>
</feature>